<accession>A0A0N5APP1</accession>
<organism evidence="2 3">
    <name type="scientific">Syphacia muris</name>
    <dbReference type="NCBI Taxonomy" id="451379"/>
    <lineage>
        <taxon>Eukaryota</taxon>
        <taxon>Metazoa</taxon>
        <taxon>Ecdysozoa</taxon>
        <taxon>Nematoda</taxon>
        <taxon>Chromadorea</taxon>
        <taxon>Rhabditida</taxon>
        <taxon>Spirurina</taxon>
        <taxon>Oxyuridomorpha</taxon>
        <taxon>Oxyuroidea</taxon>
        <taxon>Oxyuridae</taxon>
        <taxon>Syphacia</taxon>
    </lineage>
</organism>
<sequence>MSRDCLIDLKRCICIHGYFQVVDAVLQYLLYQRGIVPGFVGEILAKPVTSQELKFAENYGKIRETLKQIFRSGNRKSLKQTVILIGNSCLLPKEIYVVNGDLCSTEDPDNCHPNCSELSDKYVGMLTQILLFFDFFISNYLPLTVYFILRERRKVSLTLLKLLCCTSELSGAQVYVFVRAKSTLNFPGDLVEEDEGFELPSESKIERKRIEISQICLKHYCGIARAWSLKDDEDDDLTWFRVSTHLRQFSA</sequence>
<dbReference type="STRING" id="451379.A0A0N5APP1"/>
<dbReference type="AlphaFoldDB" id="A0A0N5APP1"/>
<dbReference type="Proteomes" id="UP000046393">
    <property type="component" value="Unplaced"/>
</dbReference>
<evidence type="ECO:0000313" key="3">
    <source>
        <dbReference type="WBParaSite" id="SMUV_0000662701-mRNA-1"/>
    </source>
</evidence>
<evidence type="ECO:0000256" key="1">
    <source>
        <dbReference type="SAM" id="Phobius"/>
    </source>
</evidence>
<dbReference type="WBParaSite" id="SMUV_0000662701-mRNA-1">
    <property type="protein sequence ID" value="SMUV_0000662701-mRNA-1"/>
    <property type="gene ID" value="SMUV_0000662701"/>
</dbReference>
<reference evidence="3" key="1">
    <citation type="submission" date="2017-02" db="UniProtKB">
        <authorList>
            <consortium name="WormBaseParasite"/>
        </authorList>
    </citation>
    <scope>IDENTIFICATION</scope>
</reference>
<dbReference type="Gene3D" id="3.30.900.20">
    <property type="match status" value="1"/>
</dbReference>
<keyword evidence="1" id="KW-0812">Transmembrane</keyword>
<evidence type="ECO:0000313" key="2">
    <source>
        <dbReference type="Proteomes" id="UP000046393"/>
    </source>
</evidence>
<keyword evidence="1" id="KW-0472">Membrane</keyword>
<feature type="transmembrane region" description="Helical" evidence="1">
    <location>
        <begin position="122"/>
        <end position="149"/>
    </location>
</feature>
<proteinExistence type="predicted"/>
<keyword evidence="2" id="KW-1185">Reference proteome</keyword>
<protein>
    <submittedName>
        <fullName evidence="3">XPGI domain-containing protein</fullName>
    </submittedName>
</protein>
<keyword evidence="1" id="KW-1133">Transmembrane helix</keyword>
<dbReference type="InterPro" id="IPR053729">
    <property type="entry name" value="MAD2L1BP_domain_sf"/>
</dbReference>
<name>A0A0N5APP1_9BILA</name>